<dbReference type="EMBL" id="CP016174">
    <property type="protein sequence ID" value="ANN16552.1"/>
    <property type="molecule type" value="Genomic_DNA"/>
</dbReference>
<reference evidence="1 2" key="1">
    <citation type="journal article" date="2015" name="Genome Announc.">
        <title>Draft Genome Sequence of Norvancomycin-Producing Strain Amycolatopsis orientalis CPCC200066.</title>
        <authorList>
            <person name="Lei X."/>
            <person name="Yuan F."/>
            <person name="Shi Y."/>
            <person name="Li X."/>
            <person name="Wang L."/>
            <person name="Hong B."/>
        </authorList>
    </citation>
    <scope>NUCLEOTIDE SEQUENCE [LARGE SCALE GENOMIC DNA]</scope>
    <source>
        <strain evidence="1 2">B-37</strain>
    </source>
</reference>
<evidence type="ECO:0000313" key="1">
    <source>
        <dbReference type="EMBL" id="ANN16552.1"/>
    </source>
</evidence>
<organism evidence="1 2">
    <name type="scientific">Amycolatopsis orientalis</name>
    <name type="common">Nocardia orientalis</name>
    <dbReference type="NCBI Taxonomy" id="31958"/>
    <lineage>
        <taxon>Bacteria</taxon>
        <taxon>Bacillati</taxon>
        <taxon>Actinomycetota</taxon>
        <taxon>Actinomycetes</taxon>
        <taxon>Pseudonocardiales</taxon>
        <taxon>Pseudonocardiaceae</taxon>
        <taxon>Amycolatopsis</taxon>
    </lineage>
</organism>
<gene>
    <name evidence="1" type="ORF">SD37_13405</name>
</gene>
<proteinExistence type="predicted"/>
<sequence length="89" mass="9846">MSWEYDGRHYLINRWNDSSRYGFGWELEDVAPTPGKGVVLNAYLDGPTGTALFRADTDEPLPLALVERFIAEAGPDLAEVVAMVEAEDS</sequence>
<evidence type="ECO:0000313" key="2">
    <source>
        <dbReference type="Proteomes" id="UP000093695"/>
    </source>
</evidence>
<keyword evidence="2" id="KW-1185">Reference proteome</keyword>
<dbReference type="AlphaFoldDB" id="A0A193BWE6"/>
<accession>A0A193BWE6</accession>
<dbReference type="KEGG" id="aori:SD37_13405"/>
<protein>
    <submittedName>
        <fullName evidence="1">Uncharacterized protein</fullName>
    </submittedName>
</protein>
<dbReference type="Proteomes" id="UP000093695">
    <property type="component" value="Chromosome"/>
</dbReference>
<dbReference type="RefSeq" id="WP_044854319.1">
    <property type="nucleotide sequence ID" value="NZ_CP016174.1"/>
</dbReference>
<dbReference type="STRING" id="31958.SD37_13405"/>
<name>A0A193BWE6_AMYOR</name>